<dbReference type="EMBL" id="JAHLQT010010484">
    <property type="protein sequence ID" value="KAG7172762.1"/>
    <property type="molecule type" value="Genomic_DNA"/>
</dbReference>
<protein>
    <submittedName>
        <fullName evidence="1">Uncharacterized protein</fullName>
    </submittedName>
</protein>
<sequence length="104" mass="12364">GWTYMTDKNEAFYVIYLEFKKALDSVPHHRTVNKEKDLVLMTSNLKFSDHISEITRKANQIIEKIHPNCSWVKISTLRRKITPAETIYCTVHWKGEERRSDRNI</sequence>
<name>A0A8J5N3N4_HOMAM</name>
<proteinExistence type="predicted"/>
<comment type="caution">
    <text evidence="1">The sequence shown here is derived from an EMBL/GenBank/DDBJ whole genome shotgun (WGS) entry which is preliminary data.</text>
</comment>
<dbReference type="Proteomes" id="UP000747542">
    <property type="component" value="Unassembled WGS sequence"/>
</dbReference>
<reference evidence="1" key="1">
    <citation type="journal article" date="2021" name="Sci. Adv.">
        <title>The American lobster genome reveals insights on longevity, neural, and immune adaptations.</title>
        <authorList>
            <person name="Polinski J.M."/>
            <person name="Zimin A.V."/>
            <person name="Clark K.F."/>
            <person name="Kohn A.B."/>
            <person name="Sadowski N."/>
            <person name="Timp W."/>
            <person name="Ptitsyn A."/>
            <person name="Khanna P."/>
            <person name="Romanova D.Y."/>
            <person name="Williams P."/>
            <person name="Greenwood S.J."/>
            <person name="Moroz L.L."/>
            <person name="Walt D.R."/>
            <person name="Bodnar A.G."/>
        </authorList>
    </citation>
    <scope>NUCLEOTIDE SEQUENCE</scope>
    <source>
        <strain evidence="1">GMGI-L3</strain>
    </source>
</reference>
<feature type="non-terminal residue" evidence="1">
    <location>
        <position position="104"/>
    </location>
</feature>
<organism evidence="1 2">
    <name type="scientific">Homarus americanus</name>
    <name type="common">American lobster</name>
    <dbReference type="NCBI Taxonomy" id="6706"/>
    <lineage>
        <taxon>Eukaryota</taxon>
        <taxon>Metazoa</taxon>
        <taxon>Ecdysozoa</taxon>
        <taxon>Arthropoda</taxon>
        <taxon>Crustacea</taxon>
        <taxon>Multicrustacea</taxon>
        <taxon>Malacostraca</taxon>
        <taxon>Eumalacostraca</taxon>
        <taxon>Eucarida</taxon>
        <taxon>Decapoda</taxon>
        <taxon>Pleocyemata</taxon>
        <taxon>Astacidea</taxon>
        <taxon>Nephropoidea</taxon>
        <taxon>Nephropidae</taxon>
        <taxon>Homarus</taxon>
    </lineage>
</organism>
<evidence type="ECO:0000313" key="1">
    <source>
        <dbReference type="EMBL" id="KAG7172762.1"/>
    </source>
</evidence>
<keyword evidence="2" id="KW-1185">Reference proteome</keyword>
<evidence type="ECO:0000313" key="2">
    <source>
        <dbReference type="Proteomes" id="UP000747542"/>
    </source>
</evidence>
<gene>
    <name evidence="1" type="ORF">Hamer_G006998</name>
</gene>
<dbReference type="AlphaFoldDB" id="A0A8J5N3N4"/>
<accession>A0A8J5N3N4</accession>